<dbReference type="EC" id="3.5.99.10" evidence="8"/>
<dbReference type="NCBIfam" id="TIGR00004">
    <property type="entry name" value="Rid family detoxifying hydrolase"/>
    <property type="match status" value="1"/>
</dbReference>
<accession>A0ABM3U6K5</accession>
<comment type="function">
    <text evidence="2">Catalyzes the hydrolytic deamination of enamine/imine intermediates that form during the course of normal metabolism. May facilitate the release of ammonia from these potentially toxic reactive metabolites, reducing their impact on cellular components. It may act on enamine/imine intermediates formed by several types of pyridoxal-5'-phosphate-dependent dehydratases including L-threonine dehydratase.</text>
</comment>
<dbReference type="InterPro" id="IPR006175">
    <property type="entry name" value="YjgF/YER057c/UK114"/>
</dbReference>
<evidence type="ECO:0000256" key="13">
    <source>
        <dbReference type="ARBA" id="ARBA00022990"/>
    </source>
</evidence>
<evidence type="ECO:0000256" key="19">
    <source>
        <dbReference type="ARBA" id="ARBA00045761"/>
    </source>
</evidence>
<reference evidence="23" key="2">
    <citation type="submission" date="2025-08" db="UniProtKB">
        <authorList>
            <consortium name="RefSeq"/>
        </authorList>
    </citation>
    <scope>IDENTIFICATION</scope>
</reference>
<dbReference type="PROSITE" id="PS01094">
    <property type="entry name" value="UPF0076"/>
    <property type="match status" value="1"/>
</dbReference>
<evidence type="ECO:0000256" key="15">
    <source>
        <dbReference type="ARBA" id="ARBA00023128"/>
    </source>
</evidence>
<evidence type="ECO:0000256" key="7">
    <source>
        <dbReference type="ARBA" id="ARBA00010552"/>
    </source>
</evidence>
<keyword evidence="11" id="KW-0378">Hydrolase</keyword>
<dbReference type="SUPFAM" id="SSF55298">
    <property type="entry name" value="YjgF-like"/>
    <property type="match status" value="1"/>
</dbReference>
<sequence length="151" mass="15757">MTVQGSPAISSLIRKVISTAKAPAAIGLYSQAVLVDRTIYISGQLGMDPASGQLVPGGVAEEAKQAFPNMGEILKAAGCDFTNVVKTTVLLADINDFNTVNDICKQYFQSSFPTRAAYQVAALPKGGRVEIEAVAVQGPRDSITLSGPSVI</sequence>
<dbReference type="Pfam" id="PF01042">
    <property type="entry name" value="Ribonuc_L-PSP"/>
    <property type="match status" value="1"/>
</dbReference>
<gene>
    <name evidence="23" type="primary">LOC102997176</name>
</gene>
<evidence type="ECO:0000256" key="10">
    <source>
        <dbReference type="ARBA" id="ARBA00022490"/>
    </source>
</evidence>
<evidence type="ECO:0000256" key="2">
    <source>
        <dbReference type="ARBA" id="ARBA00002596"/>
    </source>
</evidence>
<dbReference type="RefSeq" id="XP_057409981.1">
    <property type="nucleotide sequence ID" value="XM_057553998.1"/>
</dbReference>
<evidence type="ECO:0000256" key="12">
    <source>
        <dbReference type="ARBA" id="ARBA00022884"/>
    </source>
</evidence>
<dbReference type="PANTHER" id="PTHR11803">
    <property type="entry name" value="2-IMINOBUTANOATE/2-IMINOPROPANOATE DEAMINASE RIDA"/>
    <property type="match status" value="1"/>
</dbReference>
<evidence type="ECO:0000256" key="4">
    <source>
        <dbReference type="ARBA" id="ARBA00004173"/>
    </source>
</evidence>
<evidence type="ECO:0000256" key="8">
    <source>
        <dbReference type="ARBA" id="ARBA00013042"/>
    </source>
</evidence>
<keyword evidence="12" id="KW-0694">RNA-binding</keyword>
<evidence type="ECO:0000256" key="20">
    <source>
        <dbReference type="ARBA" id="ARBA00047021"/>
    </source>
</evidence>
<comment type="catalytic activity">
    <reaction evidence="1">
        <text>2-iminobutanoate + H2O = 2-oxobutanoate + NH4(+)</text>
        <dbReference type="Rhea" id="RHEA:39975"/>
        <dbReference type="ChEBI" id="CHEBI:15377"/>
        <dbReference type="ChEBI" id="CHEBI:16763"/>
        <dbReference type="ChEBI" id="CHEBI:28938"/>
        <dbReference type="ChEBI" id="CHEBI:76545"/>
        <dbReference type="EC" id="3.5.99.10"/>
    </reaction>
</comment>
<evidence type="ECO:0000256" key="11">
    <source>
        <dbReference type="ARBA" id="ARBA00022801"/>
    </source>
</evidence>
<proteinExistence type="inferred from homology"/>
<dbReference type="PANTHER" id="PTHR11803:SF53">
    <property type="entry name" value="2-IMINOBUTANOATE_2-IMINOPROPANOATE DEAMINASE"/>
    <property type="match status" value="1"/>
</dbReference>
<keyword evidence="15" id="KW-0496">Mitochondrion</keyword>
<dbReference type="Proteomes" id="UP001652580">
    <property type="component" value="Chromosome 1"/>
</dbReference>
<reference evidence="22" key="1">
    <citation type="submission" date="2025-05" db="UniProtKB">
        <authorList>
            <consortium name="RefSeq"/>
        </authorList>
    </citation>
    <scope>NUCLEOTIDE SEQUENCE [LARGE SCALE GENOMIC DNA]</scope>
</reference>
<evidence type="ECO:0000256" key="6">
    <source>
        <dbReference type="ARBA" id="ARBA00004496"/>
    </source>
</evidence>
<keyword evidence="22" id="KW-1185">Reference proteome</keyword>
<keyword evidence="14" id="KW-0443">Lipid metabolism</keyword>
<evidence type="ECO:0000256" key="1">
    <source>
        <dbReference type="ARBA" id="ARBA00000497"/>
    </source>
</evidence>
<comment type="subunit">
    <text evidence="20">Homotrimer. Interacts with YTHDF2.</text>
</comment>
<evidence type="ECO:0000256" key="3">
    <source>
        <dbReference type="ARBA" id="ARBA00004123"/>
    </source>
</evidence>
<keyword evidence="10" id="KW-0963">Cytoplasm</keyword>
<comment type="subcellular location">
    <subcellularLocation>
        <location evidence="6">Cytoplasm</location>
    </subcellularLocation>
    <subcellularLocation>
        <location evidence="4">Mitochondrion</location>
    </subcellularLocation>
    <subcellularLocation>
        <location evidence="3">Nucleus</location>
    </subcellularLocation>
    <subcellularLocation>
        <location evidence="5">Peroxisome</location>
    </subcellularLocation>
</comment>
<name>A0ABM3U6K5_BALAC</name>
<evidence type="ECO:0000256" key="16">
    <source>
        <dbReference type="ARBA" id="ARBA00023140"/>
    </source>
</evidence>
<organism evidence="22 23">
    <name type="scientific">Balaenoptera acutorostrata</name>
    <name type="common">Common minke whale</name>
    <name type="synonym">Balaena rostrata</name>
    <dbReference type="NCBI Taxonomy" id="9767"/>
    <lineage>
        <taxon>Eukaryota</taxon>
        <taxon>Metazoa</taxon>
        <taxon>Chordata</taxon>
        <taxon>Craniata</taxon>
        <taxon>Vertebrata</taxon>
        <taxon>Euteleostomi</taxon>
        <taxon>Mammalia</taxon>
        <taxon>Eutheria</taxon>
        <taxon>Laurasiatheria</taxon>
        <taxon>Artiodactyla</taxon>
        <taxon>Whippomorpha</taxon>
        <taxon>Cetacea</taxon>
        <taxon>Mysticeti</taxon>
        <taxon>Balaenopteridae</taxon>
        <taxon>Balaenoptera</taxon>
    </lineage>
</organism>
<evidence type="ECO:0000256" key="18">
    <source>
        <dbReference type="ARBA" id="ARBA00031764"/>
    </source>
</evidence>
<evidence type="ECO:0000313" key="23">
    <source>
        <dbReference type="RefSeq" id="XP_057409981.1"/>
    </source>
</evidence>
<comment type="similarity">
    <text evidence="7">Belongs to the RutC family.</text>
</comment>
<evidence type="ECO:0000256" key="5">
    <source>
        <dbReference type="ARBA" id="ARBA00004275"/>
    </source>
</evidence>
<keyword evidence="16" id="KW-0576">Peroxisome</keyword>
<dbReference type="InterPro" id="IPR035959">
    <property type="entry name" value="RutC-like_sf"/>
</dbReference>
<evidence type="ECO:0000256" key="21">
    <source>
        <dbReference type="ARBA" id="ARBA00047703"/>
    </source>
</evidence>
<dbReference type="Gene3D" id="3.30.1330.40">
    <property type="entry name" value="RutC-like"/>
    <property type="match status" value="1"/>
</dbReference>
<dbReference type="InterPro" id="IPR006056">
    <property type="entry name" value="RidA"/>
</dbReference>
<keyword evidence="17" id="KW-0539">Nucleus</keyword>
<dbReference type="InterPro" id="IPR019897">
    <property type="entry name" value="RidA_CS"/>
</dbReference>
<evidence type="ECO:0000313" key="22">
    <source>
        <dbReference type="Proteomes" id="UP001652580"/>
    </source>
</evidence>
<comment type="catalytic activity">
    <reaction evidence="21">
        <text>2-iminopropanoate + H2O = pyruvate + NH4(+)</text>
        <dbReference type="Rhea" id="RHEA:40671"/>
        <dbReference type="ChEBI" id="CHEBI:15361"/>
        <dbReference type="ChEBI" id="CHEBI:15377"/>
        <dbReference type="ChEBI" id="CHEBI:28938"/>
        <dbReference type="ChEBI" id="CHEBI:44400"/>
        <dbReference type="EC" id="3.5.99.10"/>
    </reaction>
</comment>
<protein>
    <recommendedName>
        <fullName evidence="9">2-iminobutanoate/2-iminopropanoate deaminase</fullName>
        <ecNumber evidence="8">3.5.99.10</ecNumber>
    </recommendedName>
    <alternativeName>
        <fullName evidence="18">Translation inhibitor L-PSP ribonuclease</fullName>
    </alternativeName>
</protein>
<dbReference type="CDD" id="cd00448">
    <property type="entry name" value="YjgF_YER057c_UK114_family"/>
    <property type="match status" value="1"/>
</dbReference>
<evidence type="ECO:0000256" key="14">
    <source>
        <dbReference type="ARBA" id="ARBA00023098"/>
    </source>
</evidence>
<dbReference type="GeneID" id="102997176"/>
<evidence type="ECO:0000256" key="17">
    <source>
        <dbReference type="ARBA" id="ARBA00023242"/>
    </source>
</evidence>
<evidence type="ECO:0000256" key="9">
    <source>
        <dbReference type="ARBA" id="ARBA00017859"/>
    </source>
</evidence>
<comment type="function">
    <text evidence="19">Also promotes endoribonucleolytic cleavage of some transcripts by promoting recruitment of the ribonuclease P/MRP complex. Acts by bridging YTHDF2 and the ribonuclease P/MRP complex. RIDA/HRSP12 binds to N6-methyladenosine (m6A)-containing mRNAs containing a 5'-GGUUC-3' motif: cooperative binding of RIDA/HRSP12 and YTHDF2 to such transcripts lead to recruitment of the ribonuclease P/MRP complex and subsequent endoribonucleolytic cleavage.</text>
</comment>
<keyword evidence="13" id="KW-0007">Acetylation</keyword>